<dbReference type="OrthoDB" id="893802at2"/>
<evidence type="ECO:0000256" key="1">
    <source>
        <dbReference type="SAM" id="SignalP"/>
    </source>
</evidence>
<comment type="caution">
    <text evidence="2">The sequence shown here is derived from an EMBL/GenBank/DDBJ whole genome shotgun (WGS) entry which is preliminary data.</text>
</comment>
<feature type="signal peptide" evidence="1">
    <location>
        <begin position="1"/>
        <end position="20"/>
    </location>
</feature>
<evidence type="ECO:0000313" key="3">
    <source>
        <dbReference type="Proteomes" id="UP000323720"/>
    </source>
</evidence>
<gene>
    <name evidence="2" type="ORF">ES674_03245</name>
</gene>
<name>A0A5D0RBC5_9FLAO</name>
<keyword evidence="1" id="KW-0732">Signal</keyword>
<dbReference type="Proteomes" id="UP000323720">
    <property type="component" value="Unassembled WGS sequence"/>
</dbReference>
<dbReference type="RefSeq" id="WP_148402544.1">
    <property type="nucleotide sequence ID" value="NZ_VSKK01000001.1"/>
</dbReference>
<protein>
    <recommendedName>
        <fullName evidence="4">Lipoprotein</fullName>
    </recommendedName>
</protein>
<feature type="chain" id="PRO_5022758520" description="Lipoprotein" evidence="1">
    <location>
        <begin position="21"/>
        <end position="137"/>
    </location>
</feature>
<dbReference type="AlphaFoldDB" id="A0A5D0RBC5"/>
<keyword evidence="3" id="KW-1185">Reference proteome</keyword>
<accession>A0A5D0RBC5</accession>
<evidence type="ECO:0008006" key="4">
    <source>
        <dbReference type="Google" id="ProtNLM"/>
    </source>
</evidence>
<reference evidence="2 3" key="1">
    <citation type="submission" date="2019-08" db="EMBL/GenBank/DDBJ databases">
        <title>Genomes of Antarctic Bizionia species.</title>
        <authorList>
            <person name="Bowman J.P."/>
        </authorList>
    </citation>
    <scope>NUCLEOTIDE SEQUENCE [LARGE SCALE GENOMIC DNA]</scope>
    <source>
        <strain evidence="2 3">ADA-4</strain>
    </source>
</reference>
<dbReference type="EMBL" id="VSKK01000001">
    <property type="protein sequence ID" value="TYB78807.1"/>
    <property type="molecule type" value="Genomic_DNA"/>
</dbReference>
<evidence type="ECO:0000313" key="2">
    <source>
        <dbReference type="EMBL" id="TYB78807.1"/>
    </source>
</evidence>
<dbReference type="PROSITE" id="PS51257">
    <property type="entry name" value="PROKAR_LIPOPROTEIN"/>
    <property type="match status" value="1"/>
</dbReference>
<sequence length="137" mass="15541">MKKLFICLFALLSLACSVSDDEVQSSSVVMLPVESTIVPDEFVFGQEYEIFLTYIRPTECHIFKDIYSNIEPDGYMIAVMNTVFTGSNGCATTNEIVEKSFTFKPARDKNTYVFKFWHGSNDAGEDEYLIFEVPVVD</sequence>
<proteinExistence type="predicted"/>
<organism evidence="2 3">
    <name type="scientific">Bizionia myxarmorum</name>
    <dbReference type="NCBI Taxonomy" id="291186"/>
    <lineage>
        <taxon>Bacteria</taxon>
        <taxon>Pseudomonadati</taxon>
        <taxon>Bacteroidota</taxon>
        <taxon>Flavobacteriia</taxon>
        <taxon>Flavobacteriales</taxon>
        <taxon>Flavobacteriaceae</taxon>
        <taxon>Bizionia</taxon>
    </lineage>
</organism>